<protein>
    <submittedName>
        <fullName evidence="4">Slipin family protein</fullName>
    </submittedName>
</protein>
<dbReference type="PANTHER" id="PTHR10264">
    <property type="entry name" value="BAND 7 PROTEIN-RELATED"/>
    <property type="match status" value="1"/>
</dbReference>
<sequence>MKKVRIAAGQAALVFRNGHYRRFLTEGVYWLWAFDQVMIYDRAQPFVPAQELALLLRDEALAAELDVVEVKDGHIALQYTGGLLTAVLQPGRYAFWKGLIDYRFVFVDLTKIDITEPIDRATLTGKLVAPYVRANTVEAYERAVLFVDGKYVGQLEPGVYLWWKNAIPIQVGKVDTRMQQLELNGQEILTRDKAMLRVNAYARYAVTDIEKALLENKEHERQLHVQVQLALREYIGGYGLDELLEKRNDLAPNVLGSVLAMAAGLGVVVEHFGIRDIILPGDVKEIMNSVLLAEKKAQANSIMRREETASTRSLLNTAKLMEENGMLFRLKEMEYVEKIAEKIGSISVGAQDGVLEQLRTLLVPRK</sequence>
<evidence type="ECO:0000256" key="1">
    <source>
        <dbReference type="ARBA" id="ARBA00004167"/>
    </source>
</evidence>
<dbReference type="Proteomes" id="UP001501725">
    <property type="component" value="Unassembled WGS sequence"/>
</dbReference>
<dbReference type="Gene3D" id="3.30.479.30">
    <property type="entry name" value="Band 7 domain"/>
    <property type="match status" value="1"/>
</dbReference>
<proteinExistence type="inferred from homology"/>
<dbReference type="Pfam" id="PF01145">
    <property type="entry name" value="Band_7"/>
    <property type="match status" value="1"/>
</dbReference>
<evidence type="ECO:0000313" key="5">
    <source>
        <dbReference type="Proteomes" id="UP001501725"/>
    </source>
</evidence>
<evidence type="ECO:0000313" key="4">
    <source>
        <dbReference type="EMBL" id="GAA4320946.1"/>
    </source>
</evidence>
<evidence type="ECO:0000259" key="3">
    <source>
        <dbReference type="SMART" id="SM00244"/>
    </source>
</evidence>
<dbReference type="EMBL" id="BAABGY010000002">
    <property type="protein sequence ID" value="GAA4320946.1"/>
    <property type="molecule type" value="Genomic_DNA"/>
</dbReference>
<feature type="domain" description="Band 7" evidence="3">
    <location>
        <begin position="132"/>
        <end position="291"/>
    </location>
</feature>
<name>A0ABP8GAX3_9BACT</name>
<organism evidence="4 5">
    <name type="scientific">Flaviaesturariibacter amylovorans</name>
    <dbReference type="NCBI Taxonomy" id="1084520"/>
    <lineage>
        <taxon>Bacteria</taxon>
        <taxon>Pseudomonadati</taxon>
        <taxon>Bacteroidota</taxon>
        <taxon>Chitinophagia</taxon>
        <taxon>Chitinophagales</taxon>
        <taxon>Chitinophagaceae</taxon>
        <taxon>Flaviaestuariibacter</taxon>
    </lineage>
</organism>
<dbReference type="InterPro" id="IPR036013">
    <property type="entry name" value="Band_7/SPFH_dom_sf"/>
</dbReference>
<comment type="similarity">
    <text evidence="2">Belongs to the band 7/mec-2 family.</text>
</comment>
<dbReference type="InterPro" id="IPR001107">
    <property type="entry name" value="Band_7"/>
</dbReference>
<dbReference type="InterPro" id="IPR043202">
    <property type="entry name" value="Band-7_stomatin-like"/>
</dbReference>
<dbReference type="RefSeq" id="WP_345253312.1">
    <property type="nucleotide sequence ID" value="NZ_BAABGY010000002.1"/>
</dbReference>
<dbReference type="SMART" id="SM00244">
    <property type="entry name" value="PHB"/>
    <property type="match status" value="1"/>
</dbReference>
<accession>A0ABP8GAX3</accession>
<dbReference type="PANTHER" id="PTHR10264:SF83">
    <property type="entry name" value="BLL5629 PROTEIN"/>
    <property type="match status" value="1"/>
</dbReference>
<dbReference type="CDD" id="cd13438">
    <property type="entry name" value="SPFH_eoslipins_u2"/>
    <property type="match status" value="1"/>
</dbReference>
<comment type="caution">
    <text evidence="4">The sequence shown here is derived from an EMBL/GenBank/DDBJ whole genome shotgun (WGS) entry which is preliminary data.</text>
</comment>
<dbReference type="PRINTS" id="PR00721">
    <property type="entry name" value="STOMATIN"/>
</dbReference>
<keyword evidence="5" id="KW-1185">Reference proteome</keyword>
<gene>
    <name evidence="4" type="ORF">GCM10023184_06370</name>
</gene>
<dbReference type="InterPro" id="IPR001972">
    <property type="entry name" value="Stomatin_HflK_fam"/>
</dbReference>
<dbReference type="SUPFAM" id="SSF117892">
    <property type="entry name" value="Band 7/SPFH domain"/>
    <property type="match status" value="1"/>
</dbReference>
<reference evidence="5" key="1">
    <citation type="journal article" date="2019" name="Int. J. Syst. Evol. Microbiol.">
        <title>The Global Catalogue of Microorganisms (GCM) 10K type strain sequencing project: providing services to taxonomists for standard genome sequencing and annotation.</title>
        <authorList>
            <consortium name="The Broad Institute Genomics Platform"/>
            <consortium name="The Broad Institute Genome Sequencing Center for Infectious Disease"/>
            <person name="Wu L."/>
            <person name="Ma J."/>
        </authorList>
    </citation>
    <scope>NUCLEOTIDE SEQUENCE [LARGE SCALE GENOMIC DNA]</scope>
    <source>
        <strain evidence="5">JCM 17919</strain>
    </source>
</reference>
<evidence type="ECO:0000256" key="2">
    <source>
        <dbReference type="ARBA" id="ARBA00008164"/>
    </source>
</evidence>
<comment type="subcellular location">
    <subcellularLocation>
        <location evidence="1">Membrane</location>
        <topology evidence="1">Single-pass membrane protein</topology>
    </subcellularLocation>
</comment>